<evidence type="ECO:0000313" key="1">
    <source>
        <dbReference type="EMBL" id="KDO17328.1"/>
    </source>
</evidence>
<evidence type="ECO:0000313" key="2">
    <source>
        <dbReference type="Proteomes" id="UP000030745"/>
    </source>
</evidence>
<dbReference type="GeneID" id="24138632"/>
<dbReference type="KEGG" id="spar:SPRG_17069"/>
<protein>
    <submittedName>
        <fullName evidence="1">Uncharacterized protein</fullName>
    </submittedName>
</protein>
<dbReference type="EMBL" id="KK583696">
    <property type="protein sequence ID" value="KDO17328.1"/>
    <property type="molecule type" value="Genomic_DNA"/>
</dbReference>
<name>A0A067BGQ8_SAPPC</name>
<reference evidence="1 2" key="1">
    <citation type="journal article" date="2013" name="PLoS Genet.">
        <title>Distinctive expansion of potential virulence genes in the genome of the oomycete fish pathogen Saprolegnia parasitica.</title>
        <authorList>
            <person name="Jiang R.H."/>
            <person name="de Bruijn I."/>
            <person name="Haas B.J."/>
            <person name="Belmonte R."/>
            <person name="Lobach L."/>
            <person name="Christie J."/>
            <person name="van den Ackerveken G."/>
            <person name="Bottin A."/>
            <person name="Bulone V."/>
            <person name="Diaz-Moreno S.M."/>
            <person name="Dumas B."/>
            <person name="Fan L."/>
            <person name="Gaulin E."/>
            <person name="Govers F."/>
            <person name="Grenville-Briggs L.J."/>
            <person name="Horner N.R."/>
            <person name="Levin J.Z."/>
            <person name="Mammella M."/>
            <person name="Meijer H.J."/>
            <person name="Morris P."/>
            <person name="Nusbaum C."/>
            <person name="Oome S."/>
            <person name="Phillips A.J."/>
            <person name="van Rooyen D."/>
            <person name="Rzeszutek E."/>
            <person name="Saraiva M."/>
            <person name="Secombes C.J."/>
            <person name="Seidl M.F."/>
            <person name="Snel B."/>
            <person name="Stassen J.H."/>
            <person name="Sykes S."/>
            <person name="Tripathy S."/>
            <person name="van den Berg H."/>
            <person name="Vega-Arreguin J.C."/>
            <person name="Wawra S."/>
            <person name="Young S.K."/>
            <person name="Zeng Q."/>
            <person name="Dieguez-Uribeondo J."/>
            <person name="Russ C."/>
            <person name="Tyler B.M."/>
            <person name="van West P."/>
        </authorList>
    </citation>
    <scope>NUCLEOTIDE SEQUENCE [LARGE SCALE GENOMIC DNA]</scope>
    <source>
        <strain evidence="1 2">CBS 223.65</strain>
    </source>
</reference>
<sequence length="50" mass="5138">MAHMVTANADPVAHSSLLGNVDSVEAYPGGTSLRWGLDASDLLSAPSPEE</sequence>
<keyword evidence="2" id="KW-1185">Reference proteome</keyword>
<dbReference type="VEuPathDB" id="FungiDB:SPRG_17069"/>
<dbReference type="Proteomes" id="UP000030745">
    <property type="component" value="Unassembled WGS sequence"/>
</dbReference>
<dbReference type="AlphaFoldDB" id="A0A067BGQ8"/>
<proteinExistence type="predicted"/>
<accession>A0A067BGQ8</accession>
<gene>
    <name evidence="1" type="ORF">SPRG_17069</name>
</gene>
<organism evidence="1 2">
    <name type="scientific">Saprolegnia parasitica (strain CBS 223.65)</name>
    <dbReference type="NCBI Taxonomy" id="695850"/>
    <lineage>
        <taxon>Eukaryota</taxon>
        <taxon>Sar</taxon>
        <taxon>Stramenopiles</taxon>
        <taxon>Oomycota</taxon>
        <taxon>Saprolegniomycetes</taxon>
        <taxon>Saprolegniales</taxon>
        <taxon>Saprolegniaceae</taxon>
        <taxon>Saprolegnia</taxon>
    </lineage>
</organism>
<dbReference type="RefSeq" id="XP_012211964.1">
    <property type="nucleotide sequence ID" value="XM_012356574.1"/>
</dbReference>